<dbReference type="Gene3D" id="3.40.50.300">
    <property type="entry name" value="P-loop containing nucleotide triphosphate hydrolases"/>
    <property type="match status" value="1"/>
</dbReference>
<dbReference type="EMBL" id="QKUF01000001">
    <property type="protein sequence ID" value="PZW36496.1"/>
    <property type="molecule type" value="Genomic_DNA"/>
</dbReference>
<accession>A0A326UDY5</accession>
<dbReference type="InterPro" id="IPR027417">
    <property type="entry name" value="P-loop_NTPase"/>
</dbReference>
<dbReference type="Pfam" id="PF13181">
    <property type="entry name" value="TPR_8"/>
    <property type="match status" value="1"/>
</dbReference>
<dbReference type="SMART" id="SM00530">
    <property type="entry name" value="HTH_XRE"/>
    <property type="match status" value="1"/>
</dbReference>
<evidence type="ECO:0000313" key="5">
    <source>
        <dbReference type="Proteomes" id="UP000248806"/>
    </source>
</evidence>
<dbReference type="RefSeq" id="WP_170142317.1">
    <property type="nucleotide sequence ID" value="NZ_BIFX01000001.1"/>
</dbReference>
<dbReference type="Gene3D" id="1.25.40.10">
    <property type="entry name" value="Tetratricopeptide repeat domain"/>
    <property type="match status" value="2"/>
</dbReference>
<evidence type="ECO:0000259" key="3">
    <source>
        <dbReference type="PROSITE" id="PS50943"/>
    </source>
</evidence>
<dbReference type="SUPFAM" id="SSF52540">
    <property type="entry name" value="P-loop containing nucleoside triphosphate hydrolases"/>
    <property type="match status" value="1"/>
</dbReference>
<comment type="caution">
    <text evidence="4">The sequence shown here is derived from an EMBL/GenBank/DDBJ whole genome shotgun (WGS) entry which is preliminary data.</text>
</comment>
<gene>
    <name evidence="4" type="ORF">EI42_00672</name>
</gene>
<dbReference type="SUPFAM" id="SSF47413">
    <property type="entry name" value="lambda repressor-like DNA-binding domains"/>
    <property type="match status" value="1"/>
</dbReference>
<organism evidence="4 5">
    <name type="scientific">Thermosporothrix hazakensis</name>
    <dbReference type="NCBI Taxonomy" id="644383"/>
    <lineage>
        <taxon>Bacteria</taxon>
        <taxon>Bacillati</taxon>
        <taxon>Chloroflexota</taxon>
        <taxon>Ktedonobacteria</taxon>
        <taxon>Ktedonobacterales</taxon>
        <taxon>Thermosporotrichaceae</taxon>
        <taxon>Thermosporothrix</taxon>
    </lineage>
</organism>
<proteinExistence type="predicted"/>
<dbReference type="Proteomes" id="UP000248806">
    <property type="component" value="Unassembled WGS sequence"/>
</dbReference>
<protein>
    <submittedName>
        <fullName evidence="4">Tetratricopeptide repeat protein</fullName>
    </submittedName>
</protein>
<evidence type="ECO:0000256" key="2">
    <source>
        <dbReference type="SAM" id="MobiDB-lite"/>
    </source>
</evidence>
<sequence>MERNHPEHEPLPRVRLTEARVSLALSQQEVAEKIGTTHVNVSRWERGITKPNPYFRRKLCQLFGKTAQELDLVPSPEEQKAEQQAAERQQAAREEASKPHERVPIYDSAIPLQPAIRLVGRDKEMALIKKRLFTGGNVALTALNGLPGVGKTALSVALAHDAEVRAHFRDGILWAALGPKPNVLGLLGRWGTLLGIAPSEMASLSDGEAWAKAIHHAIGSRAMLLVIDDAWNVEEALAFKVGGPNCAHLLTTRHSDIATFIAMDGATRIEELGVEESMTLLRSLAPMVVDREPQKALDLVQAVGGLPLALTLMGNYLRKQSYSGHARRIAAALERLSDAEARLMVKEPHGPVEGHSSLESNQHISLVSVISVTDQLLSEEARAALYNLSVIPAKPNTFSEDMALAVAACDVEVLDMLSDSGVLESNGTSRYMIHQVIRDYAAYQLELDNAAERAARGRLLDFVLDFVETNKDDYQQLEQESTNILAAMEMAYNLQVWETLVRCALAFIPRFMRHGSYALAGLHLQHAIEAAQALSRKQDIALLQLYYGQVLQQQGDFVQAETTFQDGLEVARQIEDRSLISAFLNDLGWVNTKMGKYDLAEDYLQQGLTIARQIGDLKRISSILMVLGSVSIYLGDYAKSEAYLQEGLRLAQQIGDQELTCFMLSNLGVNAGQRGDFSIAAQYFREGLALARKIGQKDRICSLLTNLSGVEIELGKYQQAENSCQEGLEIAYQIEHKERLSALLINQGIAFRGQRKFERAKRSFENSLKLARKIGNPFMIALALCEYGTLLLDLEEIEKAKEVFQDVLTITPKGAADLLALAQYGLAKIAASRGEIEKAKALGSESAVSLENMGHRNAHEVRDWLASL</sequence>
<dbReference type="CDD" id="cd00093">
    <property type="entry name" value="HTH_XRE"/>
    <property type="match status" value="1"/>
</dbReference>
<dbReference type="InterPro" id="IPR019734">
    <property type="entry name" value="TPR_rpt"/>
</dbReference>
<dbReference type="PROSITE" id="PS50005">
    <property type="entry name" value="TPR"/>
    <property type="match status" value="1"/>
</dbReference>
<dbReference type="Pfam" id="PF01381">
    <property type="entry name" value="HTH_3"/>
    <property type="match status" value="1"/>
</dbReference>
<dbReference type="GO" id="GO:0043531">
    <property type="term" value="F:ADP binding"/>
    <property type="evidence" value="ECO:0007669"/>
    <property type="project" value="InterPro"/>
</dbReference>
<dbReference type="PRINTS" id="PR00364">
    <property type="entry name" value="DISEASERSIST"/>
</dbReference>
<dbReference type="GO" id="GO:0003677">
    <property type="term" value="F:DNA binding"/>
    <property type="evidence" value="ECO:0007669"/>
    <property type="project" value="InterPro"/>
</dbReference>
<dbReference type="InterPro" id="IPR011990">
    <property type="entry name" value="TPR-like_helical_dom_sf"/>
</dbReference>
<feature type="compositionally biased region" description="Basic and acidic residues" evidence="2">
    <location>
        <begin position="90"/>
        <end position="103"/>
    </location>
</feature>
<feature type="domain" description="HTH cro/C1-type" evidence="3">
    <location>
        <begin position="16"/>
        <end position="70"/>
    </location>
</feature>
<dbReference type="SMART" id="SM00028">
    <property type="entry name" value="TPR"/>
    <property type="match status" value="8"/>
</dbReference>
<dbReference type="InterPro" id="IPR010982">
    <property type="entry name" value="Lambda_DNA-bd_dom_sf"/>
</dbReference>
<evidence type="ECO:0000313" key="4">
    <source>
        <dbReference type="EMBL" id="PZW36496.1"/>
    </source>
</evidence>
<feature type="region of interest" description="Disordered" evidence="2">
    <location>
        <begin position="74"/>
        <end position="103"/>
    </location>
</feature>
<keyword evidence="1" id="KW-0802">TPR repeat</keyword>
<dbReference type="AlphaFoldDB" id="A0A326UDY5"/>
<reference evidence="4 5" key="1">
    <citation type="submission" date="2018-06" db="EMBL/GenBank/DDBJ databases">
        <title>Genomic Encyclopedia of Archaeal and Bacterial Type Strains, Phase II (KMG-II): from individual species to whole genera.</title>
        <authorList>
            <person name="Goeker M."/>
        </authorList>
    </citation>
    <scope>NUCLEOTIDE SEQUENCE [LARGE SCALE GENOMIC DNA]</scope>
    <source>
        <strain evidence="4 5">ATCC BAA-1881</strain>
    </source>
</reference>
<dbReference type="Pfam" id="PF00931">
    <property type="entry name" value="NB-ARC"/>
    <property type="match status" value="1"/>
</dbReference>
<dbReference type="PANTHER" id="PTHR47691">
    <property type="entry name" value="REGULATOR-RELATED"/>
    <property type="match status" value="1"/>
</dbReference>
<dbReference type="PROSITE" id="PS50943">
    <property type="entry name" value="HTH_CROC1"/>
    <property type="match status" value="1"/>
</dbReference>
<dbReference type="Pfam" id="PF13424">
    <property type="entry name" value="TPR_12"/>
    <property type="match status" value="3"/>
</dbReference>
<dbReference type="InterPro" id="IPR002182">
    <property type="entry name" value="NB-ARC"/>
</dbReference>
<dbReference type="Gene3D" id="1.10.260.40">
    <property type="entry name" value="lambda repressor-like DNA-binding domains"/>
    <property type="match status" value="1"/>
</dbReference>
<dbReference type="InterPro" id="IPR001387">
    <property type="entry name" value="Cro/C1-type_HTH"/>
</dbReference>
<dbReference type="PANTHER" id="PTHR47691:SF3">
    <property type="entry name" value="HTH-TYPE TRANSCRIPTIONAL REGULATOR RV0890C-RELATED"/>
    <property type="match status" value="1"/>
</dbReference>
<name>A0A326UDY5_THEHA</name>
<feature type="repeat" description="TPR" evidence="1">
    <location>
        <begin position="781"/>
        <end position="814"/>
    </location>
</feature>
<keyword evidence="5" id="KW-1185">Reference proteome</keyword>
<evidence type="ECO:0000256" key="1">
    <source>
        <dbReference type="PROSITE-ProRule" id="PRU00339"/>
    </source>
</evidence>
<dbReference type="SUPFAM" id="SSF48452">
    <property type="entry name" value="TPR-like"/>
    <property type="match status" value="2"/>
</dbReference>